<organism evidence="1 2">
    <name type="scientific">Halothiobacillus neapolitanus (strain ATCC 23641 / DSM 15147 / CIP 104769 / NCIMB 8539 / c2)</name>
    <name type="common">Thiobacillus neapolitanus</name>
    <dbReference type="NCBI Taxonomy" id="555778"/>
    <lineage>
        <taxon>Bacteria</taxon>
        <taxon>Pseudomonadati</taxon>
        <taxon>Pseudomonadota</taxon>
        <taxon>Gammaproteobacteria</taxon>
        <taxon>Chromatiales</taxon>
        <taxon>Halothiobacillaceae</taxon>
        <taxon>Halothiobacillus</taxon>
    </lineage>
</organism>
<gene>
    <name evidence="1" type="ordered locus">Hneap_1668</name>
</gene>
<sequence length="117" mass="13285">MTGIDTSELKHVSLRLSPLGERILRQYTARRGDVARVVDTALQFILQDDRAYQLTLFPRDHSGDIDLFTTSVRLRAQQHQEVTKLCQHLGVSLSVFIEAALIEADARGRLITTRNRI</sequence>
<evidence type="ECO:0000313" key="2">
    <source>
        <dbReference type="Proteomes" id="UP000009102"/>
    </source>
</evidence>
<dbReference type="KEGG" id="hna:Hneap_1668"/>
<proteinExistence type="predicted"/>
<name>D0L1C1_HALNC</name>
<reference evidence="1 2" key="1">
    <citation type="submission" date="2009-10" db="EMBL/GenBank/DDBJ databases">
        <title>Complete sequence of Halothiobacillus neapolitanus c2.</title>
        <authorList>
            <consortium name="US DOE Joint Genome Institute"/>
            <person name="Lucas S."/>
            <person name="Copeland A."/>
            <person name="Lapidus A."/>
            <person name="Glavina del Rio T."/>
            <person name="Tice H."/>
            <person name="Bruce D."/>
            <person name="Goodwin L."/>
            <person name="Pitluck S."/>
            <person name="Davenport K."/>
            <person name="Brettin T."/>
            <person name="Detter J.C."/>
            <person name="Han C."/>
            <person name="Tapia R."/>
            <person name="Larimer F."/>
            <person name="Land M."/>
            <person name="Hauser L."/>
            <person name="Kyrpides N."/>
            <person name="Mikhailova N."/>
            <person name="Kerfeld C."/>
            <person name="Cannon G."/>
            <person name="Heinhort S."/>
        </authorList>
    </citation>
    <scope>NUCLEOTIDE SEQUENCE [LARGE SCALE GENOMIC DNA]</scope>
    <source>
        <strain evidence="2">ATCC 23641 / c2</strain>
    </source>
</reference>
<dbReference type="RefSeq" id="WP_012824527.1">
    <property type="nucleotide sequence ID" value="NC_013422.1"/>
</dbReference>
<dbReference type="AlphaFoldDB" id="D0L1C1"/>
<dbReference type="Proteomes" id="UP000009102">
    <property type="component" value="Chromosome"/>
</dbReference>
<dbReference type="HOGENOM" id="CLU_2081544_0_0_6"/>
<dbReference type="STRING" id="555778.Hneap_1668"/>
<keyword evidence="2" id="KW-1185">Reference proteome</keyword>
<protein>
    <submittedName>
        <fullName evidence="1">Uncharacterized protein</fullName>
    </submittedName>
</protein>
<dbReference type="EMBL" id="CP001801">
    <property type="protein sequence ID" value="ACX96494.1"/>
    <property type="molecule type" value="Genomic_DNA"/>
</dbReference>
<evidence type="ECO:0000313" key="1">
    <source>
        <dbReference type="EMBL" id="ACX96494.1"/>
    </source>
</evidence>
<accession>D0L1C1</accession>